<dbReference type="PANTHER" id="PTHR31064:SF30">
    <property type="entry name" value="HIGH-AFFINITY POTASSIUM TRANSPORT PROTEIN-RELATED"/>
    <property type="match status" value="1"/>
</dbReference>
<evidence type="ECO:0000256" key="8">
    <source>
        <dbReference type="SAM" id="Phobius"/>
    </source>
</evidence>
<dbReference type="InterPro" id="IPR003445">
    <property type="entry name" value="Cat_transpt"/>
</dbReference>
<dbReference type="PANTHER" id="PTHR31064">
    <property type="entry name" value="POTASSIUM TRANSPORT PROTEIN DDB_G0292412-RELATED"/>
    <property type="match status" value="1"/>
</dbReference>
<comment type="similarity">
    <text evidence="2">Belongs to the TrkH potassium transport family. HKT (TC 2.A.38.3) subfamily.</text>
</comment>
<evidence type="ECO:0000256" key="6">
    <source>
        <dbReference type="ARBA" id="ARBA00023065"/>
    </source>
</evidence>
<evidence type="ECO:0000256" key="3">
    <source>
        <dbReference type="ARBA" id="ARBA00022448"/>
    </source>
</evidence>
<comment type="subcellular location">
    <subcellularLocation>
        <location evidence="1">Membrane</location>
        <topology evidence="1">Multi-pass membrane protein</topology>
    </subcellularLocation>
</comment>
<gene>
    <name evidence="9" type="ORF">Ccrd_017314</name>
</gene>
<evidence type="ECO:0000256" key="2">
    <source>
        <dbReference type="ARBA" id="ARBA00010864"/>
    </source>
</evidence>
<feature type="transmembrane region" description="Helical" evidence="8">
    <location>
        <begin position="86"/>
        <end position="108"/>
    </location>
</feature>
<feature type="transmembrane region" description="Helical" evidence="8">
    <location>
        <begin position="283"/>
        <end position="304"/>
    </location>
</feature>
<dbReference type="GO" id="GO:0015081">
    <property type="term" value="F:sodium ion transmembrane transporter activity"/>
    <property type="evidence" value="ECO:0007669"/>
    <property type="project" value="TreeGrafter"/>
</dbReference>
<sequence>MKIAIAPTSFQRKAFVSSFLRVDLLWLQLSYFATLSVLGFIVLANLEPRNPLDRPKNFDLLFTSVSATTVSSMATVDMEVFSNTQLFILSILMLLGGEVFTSMLELQIQKFRLLEIKKTRYFDSNGCTDLENNSNSLKNNGIDLKHDSMKFLGSIVLIYFLTVHISSFLLVSLYISLVPSAKEVLSSKDLNITVFSTVTIISTFTNCGYLPTNENMMVFKKDLGLQLILIPLGLLGNTLYPVFLRILLSILRKVSDKEELEYVLRNHWELGYSHLLSGFRCRFLGLTCIGFIGIQFVVFVSMGWKSELMEGLNPLEKVIGSLFQVVNTRHTGESVFDLSLVTPAILVLFIMLM</sequence>
<dbReference type="STRING" id="59895.A0A103Y8A5"/>
<keyword evidence="7 8" id="KW-0472">Membrane</keyword>
<feature type="transmembrane region" description="Helical" evidence="8">
    <location>
        <begin position="25"/>
        <end position="46"/>
    </location>
</feature>
<dbReference type="Proteomes" id="UP000243975">
    <property type="component" value="Unassembled WGS sequence"/>
</dbReference>
<protein>
    <submittedName>
        <fullName evidence="9">Cation transporter</fullName>
    </submittedName>
</protein>
<comment type="caution">
    <text evidence="9">The sequence shown here is derived from an EMBL/GenBank/DDBJ whole genome shotgun (WGS) entry which is preliminary data.</text>
</comment>
<keyword evidence="5 8" id="KW-1133">Transmembrane helix</keyword>
<organism evidence="9 10">
    <name type="scientific">Cynara cardunculus var. scolymus</name>
    <name type="common">Globe artichoke</name>
    <name type="synonym">Cynara scolymus</name>
    <dbReference type="NCBI Taxonomy" id="59895"/>
    <lineage>
        <taxon>Eukaryota</taxon>
        <taxon>Viridiplantae</taxon>
        <taxon>Streptophyta</taxon>
        <taxon>Embryophyta</taxon>
        <taxon>Tracheophyta</taxon>
        <taxon>Spermatophyta</taxon>
        <taxon>Magnoliopsida</taxon>
        <taxon>eudicotyledons</taxon>
        <taxon>Gunneridae</taxon>
        <taxon>Pentapetalae</taxon>
        <taxon>asterids</taxon>
        <taxon>campanulids</taxon>
        <taxon>Asterales</taxon>
        <taxon>Asteraceae</taxon>
        <taxon>Carduoideae</taxon>
        <taxon>Cardueae</taxon>
        <taxon>Carduinae</taxon>
        <taxon>Cynara</taxon>
    </lineage>
</organism>
<evidence type="ECO:0000256" key="1">
    <source>
        <dbReference type="ARBA" id="ARBA00004141"/>
    </source>
</evidence>
<dbReference type="AlphaFoldDB" id="A0A103Y8A5"/>
<dbReference type="EMBL" id="LEKV01002192">
    <property type="protein sequence ID" value="KVI04373.1"/>
    <property type="molecule type" value="Genomic_DNA"/>
</dbReference>
<keyword evidence="3" id="KW-0813">Transport</keyword>
<dbReference type="GO" id="GO:0005886">
    <property type="term" value="C:plasma membrane"/>
    <property type="evidence" value="ECO:0007669"/>
    <property type="project" value="TreeGrafter"/>
</dbReference>
<keyword evidence="6" id="KW-0406">Ion transport</keyword>
<evidence type="ECO:0000313" key="9">
    <source>
        <dbReference type="EMBL" id="KVI04373.1"/>
    </source>
</evidence>
<feature type="transmembrane region" description="Helical" evidence="8">
    <location>
        <begin position="223"/>
        <end position="248"/>
    </location>
</feature>
<accession>A0A103Y8A5</accession>
<dbReference type="Pfam" id="PF02386">
    <property type="entry name" value="TrkH"/>
    <property type="match status" value="1"/>
</dbReference>
<evidence type="ECO:0000256" key="7">
    <source>
        <dbReference type="ARBA" id="ARBA00023136"/>
    </source>
</evidence>
<keyword evidence="4 8" id="KW-0812">Transmembrane</keyword>
<evidence type="ECO:0000256" key="4">
    <source>
        <dbReference type="ARBA" id="ARBA00022692"/>
    </source>
</evidence>
<feature type="transmembrane region" description="Helical" evidence="8">
    <location>
        <begin position="151"/>
        <end position="175"/>
    </location>
</feature>
<proteinExistence type="inferred from homology"/>
<dbReference type="Gramene" id="KVI04373">
    <property type="protein sequence ID" value="KVI04373"/>
    <property type="gene ID" value="Ccrd_017314"/>
</dbReference>
<evidence type="ECO:0000256" key="5">
    <source>
        <dbReference type="ARBA" id="ARBA00022989"/>
    </source>
</evidence>
<reference evidence="9 10" key="1">
    <citation type="journal article" date="2016" name="Sci. Rep.">
        <title>The genome sequence of the outbreeding globe artichoke constructed de novo incorporating a phase-aware low-pass sequencing strategy of F1 progeny.</title>
        <authorList>
            <person name="Scaglione D."/>
            <person name="Reyes-Chin-Wo S."/>
            <person name="Acquadro A."/>
            <person name="Froenicke L."/>
            <person name="Portis E."/>
            <person name="Beitel C."/>
            <person name="Tirone M."/>
            <person name="Mauro R."/>
            <person name="Lo Monaco A."/>
            <person name="Mauromicale G."/>
            <person name="Faccioli P."/>
            <person name="Cattivelli L."/>
            <person name="Rieseberg L."/>
            <person name="Michelmore R."/>
            <person name="Lanteri S."/>
        </authorList>
    </citation>
    <scope>NUCLEOTIDE SEQUENCE [LARGE SCALE GENOMIC DNA]</scope>
    <source>
        <strain evidence="9">2C</strain>
    </source>
</reference>
<dbReference type="OMA" id="QSIGYDH"/>
<keyword evidence="10" id="KW-1185">Reference proteome</keyword>
<feature type="transmembrane region" description="Helical" evidence="8">
    <location>
        <begin position="335"/>
        <end position="352"/>
    </location>
</feature>
<dbReference type="InterPro" id="IPR051143">
    <property type="entry name" value="TrkH_K-transport"/>
</dbReference>
<evidence type="ECO:0000313" key="10">
    <source>
        <dbReference type="Proteomes" id="UP000243975"/>
    </source>
</evidence>
<name>A0A103Y8A5_CYNCS</name>